<sequence>MVDGRGGVEEGCVGGCRGCRRERGVGVRGFGVCHGELVGDERRDMQHCRTAAAQRTEEEGKDEGLALIAVRRRRSSLSQPRRTPRATGRGNVHIGAQPQRGQATRTGAASPPVSLFSTPWTAQGQRRTTTVATQETSTARQRQTDFVRLLIFDRGCMTARTLIRAQLTGTRTSAVLYTTAFAVGSPVFVHSVRTTACACRWASSSLRRKPRTTAVRPRRAVLNCGHAGTRRRVSEDECNSPEHVSRVVICIHRSERDNDLVLTMADS</sequence>
<organism evidence="2 3">
    <name type="scientific">Lentinus tigrinus ALCF2SS1-6</name>
    <dbReference type="NCBI Taxonomy" id="1328759"/>
    <lineage>
        <taxon>Eukaryota</taxon>
        <taxon>Fungi</taxon>
        <taxon>Dikarya</taxon>
        <taxon>Basidiomycota</taxon>
        <taxon>Agaricomycotina</taxon>
        <taxon>Agaricomycetes</taxon>
        <taxon>Polyporales</taxon>
        <taxon>Polyporaceae</taxon>
        <taxon>Lentinus</taxon>
    </lineage>
</organism>
<feature type="compositionally biased region" description="Low complexity" evidence="1">
    <location>
        <begin position="125"/>
        <end position="137"/>
    </location>
</feature>
<evidence type="ECO:0000313" key="3">
    <source>
        <dbReference type="Proteomes" id="UP000313359"/>
    </source>
</evidence>
<dbReference type="EMBL" id="ML122250">
    <property type="protein sequence ID" value="RPD66985.1"/>
    <property type="molecule type" value="Genomic_DNA"/>
</dbReference>
<feature type="region of interest" description="Disordered" evidence="1">
    <location>
        <begin position="73"/>
        <end position="137"/>
    </location>
</feature>
<evidence type="ECO:0000313" key="2">
    <source>
        <dbReference type="EMBL" id="RPD66985.1"/>
    </source>
</evidence>
<keyword evidence="3" id="KW-1185">Reference proteome</keyword>
<reference evidence="2" key="1">
    <citation type="journal article" date="2018" name="Genome Biol. Evol.">
        <title>Genomics and development of Lentinus tigrinus, a white-rot wood-decaying mushroom with dimorphic fruiting bodies.</title>
        <authorList>
            <person name="Wu B."/>
            <person name="Xu Z."/>
            <person name="Knudson A."/>
            <person name="Carlson A."/>
            <person name="Chen N."/>
            <person name="Kovaka S."/>
            <person name="LaButti K."/>
            <person name="Lipzen A."/>
            <person name="Pennachio C."/>
            <person name="Riley R."/>
            <person name="Schakwitz W."/>
            <person name="Umezawa K."/>
            <person name="Ohm R.A."/>
            <person name="Grigoriev I.V."/>
            <person name="Nagy L.G."/>
            <person name="Gibbons J."/>
            <person name="Hibbett D."/>
        </authorList>
    </citation>
    <scope>NUCLEOTIDE SEQUENCE [LARGE SCALE GENOMIC DNA]</scope>
    <source>
        <strain evidence="2">ALCF2SS1-6</strain>
    </source>
</reference>
<name>A0A5C2SSX1_9APHY</name>
<protein>
    <submittedName>
        <fullName evidence="2">Uncharacterized protein</fullName>
    </submittedName>
</protein>
<dbReference type="Proteomes" id="UP000313359">
    <property type="component" value="Unassembled WGS sequence"/>
</dbReference>
<dbReference type="AlphaFoldDB" id="A0A5C2SSX1"/>
<evidence type="ECO:0000256" key="1">
    <source>
        <dbReference type="SAM" id="MobiDB-lite"/>
    </source>
</evidence>
<accession>A0A5C2SSX1</accession>
<feature type="compositionally biased region" description="Polar residues" evidence="1">
    <location>
        <begin position="115"/>
        <end position="124"/>
    </location>
</feature>
<proteinExistence type="predicted"/>
<gene>
    <name evidence="2" type="ORF">L227DRAFT_10414</name>
</gene>